<dbReference type="EMBL" id="JAIPUX010001232">
    <property type="protein sequence ID" value="KAH0624788.1"/>
    <property type="molecule type" value="Genomic_DNA"/>
</dbReference>
<keyword evidence="7" id="KW-1185">Reference proteome</keyword>
<accession>A0ABQ7T697</accession>
<comment type="similarity">
    <text evidence="2">Belongs to the DIPK family.</text>
</comment>
<evidence type="ECO:0000256" key="1">
    <source>
        <dbReference type="ARBA" id="ARBA00004613"/>
    </source>
</evidence>
<evidence type="ECO:0000256" key="2">
    <source>
        <dbReference type="ARBA" id="ARBA00006338"/>
    </source>
</evidence>
<evidence type="ECO:0000256" key="3">
    <source>
        <dbReference type="ARBA" id="ARBA00022525"/>
    </source>
</evidence>
<keyword evidence="4" id="KW-0732">Signal</keyword>
<proteinExistence type="inferred from homology"/>
<comment type="subcellular location">
    <subcellularLocation>
        <location evidence="1">Secreted</location>
    </subcellularLocation>
</comment>
<organism evidence="6 7">
    <name type="scientific">Phrynosoma platyrhinos</name>
    <name type="common">Desert horned lizard</name>
    <dbReference type="NCBI Taxonomy" id="52577"/>
    <lineage>
        <taxon>Eukaryota</taxon>
        <taxon>Metazoa</taxon>
        <taxon>Chordata</taxon>
        <taxon>Craniata</taxon>
        <taxon>Vertebrata</taxon>
        <taxon>Euteleostomi</taxon>
        <taxon>Lepidosauria</taxon>
        <taxon>Squamata</taxon>
        <taxon>Bifurcata</taxon>
        <taxon>Unidentata</taxon>
        <taxon>Episquamata</taxon>
        <taxon>Toxicofera</taxon>
        <taxon>Iguania</taxon>
        <taxon>Phrynosomatidae</taxon>
        <taxon>Phrynosomatinae</taxon>
        <taxon>Phrynosoma</taxon>
    </lineage>
</organism>
<dbReference type="InterPro" id="IPR022049">
    <property type="entry name" value="FAM69_kinase_dom"/>
</dbReference>
<evidence type="ECO:0000259" key="5">
    <source>
        <dbReference type="Pfam" id="PF12260"/>
    </source>
</evidence>
<keyword evidence="3" id="KW-0964">Secreted</keyword>
<name>A0ABQ7T697_PHRPL</name>
<sequence>MRSKDNVMIFPGAEGWPFPKYLGSCGWLIVTISTKPLKSFYGASSDVAADLALQLLAVLESMKSNDLNYFFYFTRVDAGMFGVFSDGHLFIRDASTLGVIDKQEGSQWMDGQQEEKDIFSSLVIDNQSVLPPCNSIKHTQSLSMVCAELLSKLLKGTFLPPVQKKIDSALNICADSSLTTQEIAMAAQELVEILKPLRTCDSHFAYRYPDCKYSVRL</sequence>
<dbReference type="PANTHER" id="PTHR32073">
    <property type="entry name" value="GH11358P"/>
    <property type="match status" value="1"/>
</dbReference>
<dbReference type="Proteomes" id="UP000826234">
    <property type="component" value="Unassembled WGS sequence"/>
</dbReference>
<dbReference type="Pfam" id="PF12260">
    <property type="entry name" value="PIP49_C"/>
    <property type="match status" value="1"/>
</dbReference>
<evidence type="ECO:0000313" key="7">
    <source>
        <dbReference type="Proteomes" id="UP000826234"/>
    </source>
</evidence>
<comment type="caution">
    <text evidence="6">The sequence shown here is derived from an EMBL/GenBank/DDBJ whole genome shotgun (WGS) entry which is preliminary data.</text>
</comment>
<dbReference type="InterPro" id="IPR020519">
    <property type="entry name" value="DIPK2A/B"/>
</dbReference>
<gene>
    <name evidence="6" type="ORF">JD844_032589</name>
</gene>
<reference evidence="6 7" key="1">
    <citation type="journal article" date="2022" name="Gigascience">
        <title>A chromosome-level genome assembly and annotation of the desert horned lizard, Phrynosoma platyrhinos, provides insight into chromosomal rearrangements among reptiles.</title>
        <authorList>
            <person name="Koochekian N."/>
            <person name="Ascanio A."/>
            <person name="Farleigh K."/>
            <person name="Card D.C."/>
            <person name="Schield D.R."/>
            <person name="Castoe T.A."/>
            <person name="Jezkova T."/>
        </authorList>
    </citation>
    <scope>NUCLEOTIDE SEQUENCE [LARGE SCALE GENOMIC DNA]</scope>
    <source>
        <strain evidence="6">NK-2021</strain>
    </source>
</reference>
<evidence type="ECO:0000256" key="4">
    <source>
        <dbReference type="ARBA" id="ARBA00022729"/>
    </source>
</evidence>
<dbReference type="PANTHER" id="PTHR32073:SF8">
    <property type="entry name" value="DIVERGENT PROTEIN KINASE DOMAIN 2B"/>
    <property type="match status" value="1"/>
</dbReference>
<feature type="domain" description="FAM69 protein-kinase" evidence="5">
    <location>
        <begin position="8"/>
        <end position="175"/>
    </location>
</feature>
<evidence type="ECO:0000313" key="6">
    <source>
        <dbReference type="EMBL" id="KAH0624788.1"/>
    </source>
</evidence>
<protein>
    <recommendedName>
        <fullName evidence="5">FAM69 protein-kinase domain-containing protein</fullName>
    </recommendedName>
</protein>